<dbReference type="InterPro" id="IPR029066">
    <property type="entry name" value="PLP-binding_barrel"/>
</dbReference>
<dbReference type="GO" id="GO:0009252">
    <property type="term" value="P:peptidoglycan biosynthetic process"/>
    <property type="evidence" value="ECO:0007669"/>
    <property type="project" value="TreeGrafter"/>
</dbReference>
<dbReference type="SMART" id="SM01005">
    <property type="entry name" value="Ala_racemase_C"/>
    <property type="match status" value="1"/>
</dbReference>
<keyword evidence="5 7" id="KW-0413">Isomerase</keyword>
<dbReference type="PANTHER" id="PTHR30511">
    <property type="entry name" value="ALANINE RACEMASE"/>
    <property type="match status" value="1"/>
</dbReference>
<organism evidence="11 12">
    <name type="scientific">Mycolicibacterium cosmeticum</name>
    <dbReference type="NCBI Taxonomy" id="258533"/>
    <lineage>
        <taxon>Bacteria</taxon>
        <taxon>Bacillati</taxon>
        <taxon>Actinomycetota</taxon>
        <taxon>Actinomycetes</taxon>
        <taxon>Mycobacteriales</taxon>
        <taxon>Mycobacteriaceae</taxon>
        <taxon>Mycolicibacterium</taxon>
    </lineage>
</organism>
<dbReference type="GO" id="GO:0030632">
    <property type="term" value="P:D-alanine biosynthetic process"/>
    <property type="evidence" value="ECO:0007669"/>
    <property type="project" value="UniProtKB-UniRule"/>
</dbReference>
<reference evidence="11" key="2">
    <citation type="submission" date="2014-03" db="EMBL/GenBank/DDBJ databases">
        <authorList>
            <person name="Urmite Genomes"/>
        </authorList>
    </citation>
    <scope>NUCLEOTIDE SEQUENCE</scope>
    <source>
        <strain evidence="11">DSM 44829</strain>
    </source>
</reference>
<dbReference type="Pfam" id="PF01168">
    <property type="entry name" value="Ala_racemase_N"/>
    <property type="match status" value="1"/>
</dbReference>
<dbReference type="Gene3D" id="2.40.37.10">
    <property type="entry name" value="Lyase, Ornithine Decarboxylase, Chain A, domain 1"/>
    <property type="match status" value="1"/>
</dbReference>
<dbReference type="STRING" id="258533.BN977_00353"/>
<dbReference type="EC" id="5.1.1.1" evidence="3 7"/>
<evidence type="ECO:0000256" key="3">
    <source>
        <dbReference type="ARBA" id="ARBA00013089"/>
    </source>
</evidence>
<dbReference type="PRINTS" id="PR00992">
    <property type="entry name" value="ALARACEMASE"/>
</dbReference>
<comment type="pathway">
    <text evidence="7">Amino-acid biosynthesis; D-alanine biosynthesis; D-alanine from L-alanine: step 1/1.</text>
</comment>
<accession>W9AIQ7</accession>
<comment type="cofactor">
    <cofactor evidence="2 7 8">
        <name>pyridoxal 5'-phosphate</name>
        <dbReference type="ChEBI" id="CHEBI:597326"/>
    </cofactor>
</comment>
<dbReference type="FunFam" id="3.20.20.10:FF:000002">
    <property type="entry name" value="Alanine racemase"/>
    <property type="match status" value="1"/>
</dbReference>
<evidence type="ECO:0000256" key="7">
    <source>
        <dbReference type="HAMAP-Rule" id="MF_01201"/>
    </source>
</evidence>
<dbReference type="RefSeq" id="WP_051560954.1">
    <property type="nucleotide sequence ID" value="NZ_CCBB010000001.1"/>
</dbReference>
<dbReference type="Gene3D" id="3.20.20.10">
    <property type="entry name" value="Alanine racemase"/>
    <property type="match status" value="1"/>
</dbReference>
<dbReference type="InterPro" id="IPR001608">
    <property type="entry name" value="Ala_racemase_N"/>
</dbReference>
<feature type="binding site" evidence="7 9">
    <location>
        <position position="139"/>
    </location>
    <ligand>
        <name>substrate</name>
    </ligand>
</feature>
<evidence type="ECO:0000313" key="12">
    <source>
        <dbReference type="Proteomes" id="UP000028870"/>
    </source>
</evidence>
<evidence type="ECO:0000256" key="6">
    <source>
        <dbReference type="ARBA" id="ARBA00072221"/>
    </source>
</evidence>
<dbReference type="OrthoDB" id="9813814at2"/>
<evidence type="ECO:0000256" key="8">
    <source>
        <dbReference type="PIRSR" id="PIRSR600821-50"/>
    </source>
</evidence>
<dbReference type="GO" id="GO:0030170">
    <property type="term" value="F:pyridoxal phosphate binding"/>
    <property type="evidence" value="ECO:0007669"/>
    <property type="project" value="UniProtKB-UniRule"/>
</dbReference>
<evidence type="ECO:0000256" key="5">
    <source>
        <dbReference type="ARBA" id="ARBA00023235"/>
    </source>
</evidence>
<dbReference type="NCBIfam" id="TIGR00492">
    <property type="entry name" value="alr"/>
    <property type="match status" value="1"/>
</dbReference>
<dbReference type="GO" id="GO:0005829">
    <property type="term" value="C:cytosol"/>
    <property type="evidence" value="ECO:0007669"/>
    <property type="project" value="TreeGrafter"/>
</dbReference>
<feature type="domain" description="Alanine racemase C-terminal" evidence="10">
    <location>
        <begin position="247"/>
        <end position="375"/>
    </location>
</feature>
<feature type="active site" description="Proton acceptor; specific for D-alanine" evidence="7">
    <location>
        <position position="41"/>
    </location>
</feature>
<reference evidence="11" key="1">
    <citation type="submission" date="2014-03" db="EMBL/GenBank/DDBJ databases">
        <title>Draft Genome Sequence of Mycobacterium cosmeticum DSM 44829.</title>
        <authorList>
            <person name="Croce O."/>
            <person name="Robert C."/>
            <person name="Raoult D."/>
            <person name="Drancourt M."/>
        </authorList>
    </citation>
    <scope>NUCLEOTIDE SEQUENCE [LARGE SCALE GENOMIC DNA]</scope>
    <source>
        <strain evidence="11">DSM 44829</strain>
    </source>
</reference>
<feature type="modified residue" description="N6-(pyridoxal phosphate)lysine" evidence="7 8">
    <location>
        <position position="41"/>
    </location>
</feature>
<protein>
    <recommendedName>
        <fullName evidence="6 7">Alanine racemase</fullName>
        <ecNumber evidence="3 7">5.1.1.1</ecNumber>
    </recommendedName>
</protein>
<dbReference type="eggNOG" id="COG0787">
    <property type="taxonomic scope" value="Bacteria"/>
</dbReference>
<gene>
    <name evidence="11" type="primary">alr_1</name>
    <name evidence="11" type="ORF">BN977_00353</name>
</gene>
<dbReference type="FunFam" id="2.40.37.10:FF:000015">
    <property type="entry name" value="Alanine racemase"/>
    <property type="match status" value="1"/>
</dbReference>
<dbReference type="InterPro" id="IPR009006">
    <property type="entry name" value="Ala_racemase/Decarboxylase_C"/>
</dbReference>
<dbReference type="SUPFAM" id="SSF51419">
    <property type="entry name" value="PLP-binding barrel"/>
    <property type="match status" value="1"/>
</dbReference>
<proteinExistence type="inferred from homology"/>
<dbReference type="GO" id="GO:0008784">
    <property type="term" value="F:alanine racemase activity"/>
    <property type="evidence" value="ECO:0007669"/>
    <property type="project" value="UniProtKB-UniRule"/>
</dbReference>
<feature type="binding site" evidence="7 9">
    <location>
        <position position="316"/>
    </location>
    <ligand>
        <name>substrate</name>
    </ligand>
</feature>
<dbReference type="PANTHER" id="PTHR30511:SF0">
    <property type="entry name" value="ALANINE RACEMASE, CATABOLIC-RELATED"/>
    <property type="match status" value="1"/>
</dbReference>
<comment type="similarity">
    <text evidence="7">Belongs to the alanine racemase family.</text>
</comment>
<sequence>MESVPIGQANAEMVIDLDAIDRNVRTLCRVAGDAAVMAVVKADGYNHGATRIAATAVAAGAREIGVATLSEALELRDSGIEAPIMFWLSGPGDDFAAAIARDCEIAVTSERHLDAVCAAARSAGRPATISIKVDTGLNRNGFCPRDYRALLTRIRCVKDAGLIRVRGIFSHLACADDPNCSITETQRSRFLNALETASAHGITPEVTHIANSAAALTRPDLHFQMVRAGIALYGLSPVATAAQLVPAMTLQARVVLVKDIAAGEGVSYGHMWTALHDTTIALLPIGYADGLPRALSGKFSVLIGHKRYPSVGRICMDQVVVDVGQHSGVREGDVAVLFGNGRHGESRAQDWAETLDTIHYEIVTGPRGRVRRRFIGGASTTTAGQAQNA</sequence>
<evidence type="ECO:0000256" key="2">
    <source>
        <dbReference type="ARBA" id="ARBA00001933"/>
    </source>
</evidence>
<dbReference type="InterPro" id="IPR000821">
    <property type="entry name" value="Ala_racemase"/>
</dbReference>
<evidence type="ECO:0000259" key="10">
    <source>
        <dbReference type="SMART" id="SM01005"/>
    </source>
</evidence>
<dbReference type="UniPathway" id="UPA00042">
    <property type="reaction ID" value="UER00497"/>
</dbReference>
<evidence type="ECO:0000313" key="11">
    <source>
        <dbReference type="EMBL" id="CDO05579.1"/>
    </source>
</evidence>
<feature type="active site" description="Proton acceptor; specific for L-alanine" evidence="7">
    <location>
        <position position="268"/>
    </location>
</feature>
<dbReference type="InterPro" id="IPR011079">
    <property type="entry name" value="Ala_racemase_C"/>
</dbReference>
<dbReference type="Proteomes" id="UP000028870">
    <property type="component" value="Unassembled WGS sequence"/>
</dbReference>
<dbReference type="EMBL" id="CCBB010000001">
    <property type="protein sequence ID" value="CDO05579.1"/>
    <property type="molecule type" value="Genomic_DNA"/>
</dbReference>
<keyword evidence="12" id="KW-1185">Reference proteome</keyword>
<evidence type="ECO:0000256" key="4">
    <source>
        <dbReference type="ARBA" id="ARBA00022898"/>
    </source>
</evidence>
<comment type="caution">
    <text evidence="11">The sequence shown here is derived from an EMBL/GenBank/DDBJ whole genome shotgun (WGS) entry which is preliminary data.</text>
</comment>
<dbReference type="AlphaFoldDB" id="W9AIQ7"/>
<name>W9AIQ7_MYCCO</name>
<comment type="function">
    <text evidence="7">Catalyzes the interconversion of L-alanine and D-alanine. May also act on other amino acids.</text>
</comment>
<comment type="catalytic activity">
    <reaction evidence="1 7">
        <text>L-alanine = D-alanine</text>
        <dbReference type="Rhea" id="RHEA:20249"/>
        <dbReference type="ChEBI" id="CHEBI:57416"/>
        <dbReference type="ChEBI" id="CHEBI:57972"/>
        <dbReference type="EC" id="5.1.1.1"/>
    </reaction>
</comment>
<dbReference type="HAMAP" id="MF_01201">
    <property type="entry name" value="Ala_racemase"/>
    <property type="match status" value="1"/>
</dbReference>
<evidence type="ECO:0000256" key="9">
    <source>
        <dbReference type="PIRSR" id="PIRSR600821-52"/>
    </source>
</evidence>
<evidence type="ECO:0000256" key="1">
    <source>
        <dbReference type="ARBA" id="ARBA00000316"/>
    </source>
</evidence>
<dbReference type="SUPFAM" id="SSF50621">
    <property type="entry name" value="Alanine racemase C-terminal domain-like"/>
    <property type="match status" value="1"/>
</dbReference>
<dbReference type="Pfam" id="PF00842">
    <property type="entry name" value="Ala_racemase_C"/>
    <property type="match status" value="1"/>
</dbReference>
<dbReference type="CDD" id="cd00430">
    <property type="entry name" value="PLPDE_III_AR"/>
    <property type="match status" value="1"/>
</dbReference>
<keyword evidence="4 7" id="KW-0663">Pyridoxal phosphate</keyword>